<dbReference type="Proteomes" id="UP000241808">
    <property type="component" value="Unassembled WGS sequence"/>
</dbReference>
<name>A0A2T4ZF10_9HYPH</name>
<reference evidence="2 3" key="1">
    <citation type="submission" date="2018-04" db="EMBL/GenBank/DDBJ databases">
        <title>Genomic Encyclopedia of Archaeal and Bacterial Type Strains, Phase II (KMG-II): from individual species to whole genera.</title>
        <authorList>
            <person name="Goeker M."/>
        </authorList>
    </citation>
    <scope>NUCLEOTIDE SEQUENCE [LARGE SCALE GENOMIC DNA]</scope>
    <source>
        <strain evidence="2 3">DSM 25521</strain>
    </source>
</reference>
<dbReference type="OrthoDB" id="7418984at2"/>
<evidence type="ECO:0000313" key="3">
    <source>
        <dbReference type="Proteomes" id="UP000241808"/>
    </source>
</evidence>
<evidence type="ECO:0000313" key="2">
    <source>
        <dbReference type="EMBL" id="PTM60477.1"/>
    </source>
</evidence>
<feature type="domain" description="Putative Flp pilus-assembly TadG-like N-terminal" evidence="1">
    <location>
        <begin position="15"/>
        <end position="61"/>
    </location>
</feature>
<accession>A0A2T4ZF10</accession>
<evidence type="ECO:0000259" key="1">
    <source>
        <dbReference type="Pfam" id="PF13400"/>
    </source>
</evidence>
<comment type="caution">
    <text evidence="2">The sequence shown here is derived from an EMBL/GenBank/DDBJ whole genome shotgun (WGS) entry which is preliminary data.</text>
</comment>
<sequence length="404" mass="42135">MILAFLDRFRRSTGGNIAITFGIAALPLLATVGAGVDYSRISQQRTELQAELDAAVLAGARSTGTEIATASSYFRSQSGVSGATASFTVNGSQVAGTATATIPTTFMAVVGTRSVDITATATALRTQTAGTTTSLPCIFALAPNTSQALLVNSGAKINAPDCEVHVRSTASPAAIFNAGTTLNLKTFCIQGTNIIKNTSSPLPIQTGCAAAVDPHAGKLPTPSVGACSNTKQVYDPPAGGGSHTMPAGSVWCDLTFNGSPRIVFQPGLHIIKGRMIINANSTIEGTGVTFYFPDTNSEIRFNGGITSKLTAPTSGTYANILMFEPSTSTNTVQYVFNSSVSEEISGLIYLPRRDVTWNSTSTINGSKVQIVTNTIIFNNLDWRLSTNTALNPTTSGSVSVRLIR</sequence>
<dbReference type="AlphaFoldDB" id="A0A2T4ZF10"/>
<gene>
    <name evidence="2" type="ORF">C8P69_103411</name>
</gene>
<keyword evidence="3" id="KW-1185">Reference proteome</keyword>
<dbReference type="RefSeq" id="WP_108176306.1">
    <property type="nucleotide sequence ID" value="NZ_PZZL01000003.1"/>
</dbReference>
<organism evidence="2 3">
    <name type="scientific">Phreatobacter oligotrophus</name>
    <dbReference type="NCBI Taxonomy" id="1122261"/>
    <lineage>
        <taxon>Bacteria</taxon>
        <taxon>Pseudomonadati</taxon>
        <taxon>Pseudomonadota</taxon>
        <taxon>Alphaproteobacteria</taxon>
        <taxon>Hyphomicrobiales</taxon>
        <taxon>Phreatobacteraceae</taxon>
        <taxon>Phreatobacter</taxon>
    </lineage>
</organism>
<dbReference type="Pfam" id="PF13400">
    <property type="entry name" value="Tad"/>
    <property type="match status" value="1"/>
</dbReference>
<proteinExistence type="predicted"/>
<protein>
    <submittedName>
        <fullName evidence="2">Flp pilus assembly protein TadG</fullName>
    </submittedName>
</protein>
<dbReference type="EMBL" id="PZZL01000003">
    <property type="protein sequence ID" value="PTM60477.1"/>
    <property type="molecule type" value="Genomic_DNA"/>
</dbReference>
<dbReference type="InterPro" id="IPR028087">
    <property type="entry name" value="Tad_N"/>
</dbReference>